<dbReference type="EC" id="2.7.7.62" evidence="9"/>
<dbReference type="PANTHER" id="PTHR34848">
    <property type="match status" value="1"/>
</dbReference>
<feature type="binding site" evidence="19">
    <location>
        <position position="84"/>
    </location>
    <ligand>
        <name>GTP</name>
        <dbReference type="ChEBI" id="CHEBI:37565"/>
    </ligand>
</feature>
<dbReference type="EC" id="2.7.1.156" evidence="8"/>
<evidence type="ECO:0000256" key="13">
    <source>
        <dbReference type="ARBA" id="ARBA00022777"/>
    </source>
</evidence>
<comment type="catalytic activity">
    <reaction evidence="3">
        <text>adenosylcob(III)inamide + GTP = adenosylcob(III)inamide phosphate + GDP + H(+)</text>
        <dbReference type="Rhea" id="RHEA:15765"/>
        <dbReference type="ChEBI" id="CHEBI:2480"/>
        <dbReference type="ChEBI" id="CHEBI:15378"/>
        <dbReference type="ChEBI" id="CHEBI:37565"/>
        <dbReference type="ChEBI" id="CHEBI:58189"/>
        <dbReference type="ChEBI" id="CHEBI:58502"/>
        <dbReference type="EC" id="2.7.1.156"/>
    </reaction>
</comment>
<evidence type="ECO:0000256" key="15">
    <source>
        <dbReference type="ARBA" id="ARBA00023134"/>
    </source>
</evidence>
<keyword evidence="20" id="KW-0548">Nucleotidyltransferase</keyword>
<dbReference type="GO" id="GO:0009236">
    <property type="term" value="P:cobalamin biosynthetic process"/>
    <property type="evidence" value="ECO:0007669"/>
    <property type="project" value="UniProtKB-UniPathway"/>
</dbReference>
<evidence type="ECO:0000256" key="6">
    <source>
        <dbReference type="ARBA" id="ARBA00005159"/>
    </source>
</evidence>
<evidence type="ECO:0000256" key="3">
    <source>
        <dbReference type="ARBA" id="ARBA00001522"/>
    </source>
</evidence>
<evidence type="ECO:0000256" key="18">
    <source>
        <dbReference type="PIRSR" id="PIRSR006135-1"/>
    </source>
</evidence>
<evidence type="ECO:0000256" key="14">
    <source>
        <dbReference type="ARBA" id="ARBA00022840"/>
    </source>
</evidence>
<evidence type="ECO:0000256" key="16">
    <source>
        <dbReference type="ARBA" id="ARBA00029570"/>
    </source>
</evidence>
<dbReference type="KEGG" id="hhl:Halha_1707"/>
<keyword evidence="21" id="KW-1185">Reference proteome</keyword>
<dbReference type="EMBL" id="CP003359">
    <property type="protein sequence ID" value="AGB41644.1"/>
    <property type="molecule type" value="Genomic_DNA"/>
</dbReference>
<keyword evidence="11 20" id="KW-0808">Transferase</keyword>
<dbReference type="STRING" id="748449.Halha_1707"/>
<evidence type="ECO:0000313" key="20">
    <source>
        <dbReference type="EMBL" id="AGB41644.1"/>
    </source>
</evidence>
<comment type="similarity">
    <text evidence="7">Belongs to the CobU/CobP family.</text>
</comment>
<evidence type="ECO:0000256" key="5">
    <source>
        <dbReference type="ARBA" id="ARBA00004692"/>
    </source>
</evidence>
<dbReference type="Gene3D" id="3.40.50.300">
    <property type="entry name" value="P-loop containing nucleotide triphosphate hydrolases"/>
    <property type="match status" value="1"/>
</dbReference>
<dbReference type="Pfam" id="PF02283">
    <property type="entry name" value="CobU"/>
    <property type="match status" value="1"/>
</dbReference>
<dbReference type="GO" id="GO:0005525">
    <property type="term" value="F:GTP binding"/>
    <property type="evidence" value="ECO:0007669"/>
    <property type="project" value="UniProtKB-KW"/>
</dbReference>
<evidence type="ECO:0000256" key="10">
    <source>
        <dbReference type="ARBA" id="ARBA00022573"/>
    </source>
</evidence>
<feature type="active site" description="GMP-histidine intermediate" evidence="18">
    <location>
        <position position="51"/>
    </location>
</feature>
<dbReference type="RefSeq" id="WP_015327360.1">
    <property type="nucleotide sequence ID" value="NC_019978.1"/>
</dbReference>
<dbReference type="AlphaFoldDB" id="L0KB81"/>
<evidence type="ECO:0000256" key="19">
    <source>
        <dbReference type="PIRSR" id="PIRSR006135-2"/>
    </source>
</evidence>
<evidence type="ECO:0000256" key="17">
    <source>
        <dbReference type="ARBA" id="ARBA00030571"/>
    </source>
</evidence>
<evidence type="ECO:0000256" key="7">
    <source>
        <dbReference type="ARBA" id="ARBA00007490"/>
    </source>
</evidence>
<dbReference type="OrthoDB" id="9799422at2"/>
<keyword evidence="13 20" id="KW-0418">Kinase</keyword>
<dbReference type="GO" id="GO:0043752">
    <property type="term" value="F:adenosylcobinamide kinase activity"/>
    <property type="evidence" value="ECO:0007669"/>
    <property type="project" value="UniProtKB-EC"/>
</dbReference>
<feature type="binding site" evidence="19">
    <location>
        <begin position="9"/>
        <end position="16"/>
    </location>
    <ligand>
        <name>GTP</name>
        <dbReference type="ChEBI" id="CHEBI:37565"/>
    </ligand>
</feature>
<evidence type="ECO:0000256" key="1">
    <source>
        <dbReference type="ARBA" id="ARBA00000312"/>
    </source>
</evidence>
<comment type="catalytic activity">
    <reaction evidence="2">
        <text>adenosylcob(III)inamide phosphate + GTP + H(+) = adenosylcob(III)inamide-GDP + diphosphate</text>
        <dbReference type="Rhea" id="RHEA:22712"/>
        <dbReference type="ChEBI" id="CHEBI:15378"/>
        <dbReference type="ChEBI" id="CHEBI:33019"/>
        <dbReference type="ChEBI" id="CHEBI:37565"/>
        <dbReference type="ChEBI" id="CHEBI:58502"/>
        <dbReference type="ChEBI" id="CHEBI:60487"/>
        <dbReference type="EC" id="2.7.7.62"/>
    </reaction>
</comment>
<evidence type="ECO:0000256" key="8">
    <source>
        <dbReference type="ARBA" id="ARBA00012016"/>
    </source>
</evidence>
<dbReference type="NCBIfam" id="NF004469">
    <property type="entry name" value="PRK05800.1"/>
    <property type="match status" value="1"/>
</dbReference>
<evidence type="ECO:0000256" key="11">
    <source>
        <dbReference type="ARBA" id="ARBA00022679"/>
    </source>
</evidence>
<dbReference type="eggNOG" id="COG2087">
    <property type="taxonomic scope" value="Bacteria"/>
</dbReference>
<feature type="binding site" evidence="19">
    <location>
        <position position="63"/>
    </location>
    <ligand>
        <name>GTP</name>
        <dbReference type="ChEBI" id="CHEBI:37565"/>
    </ligand>
</feature>
<comment type="pathway">
    <text evidence="6">Cofactor biosynthesis; adenosylcobalamin biosynthesis; adenosylcobalamin from cob(II)yrinate a,c-diamide: step 5/7.</text>
</comment>
<dbReference type="InterPro" id="IPR027417">
    <property type="entry name" value="P-loop_NTPase"/>
</dbReference>
<dbReference type="PIRSF" id="PIRSF006135">
    <property type="entry name" value="CobU"/>
    <property type="match status" value="1"/>
</dbReference>
<dbReference type="SUPFAM" id="SSF52540">
    <property type="entry name" value="P-loop containing nucleoside triphosphate hydrolases"/>
    <property type="match status" value="1"/>
</dbReference>
<reference evidence="21" key="1">
    <citation type="submission" date="2012-02" db="EMBL/GenBank/DDBJ databases">
        <title>The complete genome of Halobacteroides halobius DSM 5150.</title>
        <authorList>
            <person name="Lucas S."/>
            <person name="Copeland A."/>
            <person name="Lapidus A."/>
            <person name="Glavina del Rio T."/>
            <person name="Dalin E."/>
            <person name="Tice H."/>
            <person name="Bruce D."/>
            <person name="Goodwin L."/>
            <person name="Pitluck S."/>
            <person name="Peters L."/>
            <person name="Mikhailova N."/>
            <person name="Gu W."/>
            <person name="Kyrpides N."/>
            <person name="Mavromatis K."/>
            <person name="Ivanova N."/>
            <person name="Brettin T."/>
            <person name="Detter J.C."/>
            <person name="Han C."/>
            <person name="Larimer F."/>
            <person name="Land M."/>
            <person name="Hauser L."/>
            <person name="Markowitz V."/>
            <person name="Cheng J.-F."/>
            <person name="Hugenholtz P."/>
            <person name="Woyke T."/>
            <person name="Wu D."/>
            <person name="Tindall B."/>
            <person name="Pomrenke H."/>
            <person name="Brambilla E."/>
            <person name="Klenk H.-P."/>
            <person name="Eisen J.A."/>
        </authorList>
    </citation>
    <scope>NUCLEOTIDE SEQUENCE [LARGE SCALE GENOMIC DNA]</scope>
    <source>
        <strain evidence="21">ATCC 35273 / DSM 5150 / MD-1</strain>
    </source>
</reference>
<keyword evidence="10" id="KW-0169">Cobalamin biosynthesis</keyword>
<dbReference type="UniPathway" id="UPA00148">
    <property type="reaction ID" value="UER00236"/>
</dbReference>
<dbReference type="InterPro" id="IPR003203">
    <property type="entry name" value="CobU/CobP"/>
</dbReference>
<comment type="function">
    <text evidence="4">Catalyzes ATP-dependent phosphorylation of adenosylcobinamide and addition of GMP to adenosylcobinamide phosphate.</text>
</comment>
<evidence type="ECO:0000256" key="9">
    <source>
        <dbReference type="ARBA" id="ARBA00012523"/>
    </source>
</evidence>
<dbReference type="PANTHER" id="PTHR34848:SF1">
    <property type="entry name" value="BIFUNCTIONAL ADENOSYLCOBALAMIN BIOSYNTHESIS PROTEIN COBU"/>
    <property type="match status" value="1"/>
</dbReference>
<comment type="catalytic activity">
    <reaction evidence="1">
        <text>adenosylcob(III)inamide + ATP = adenosylcob(III)inamide phosphate + ADP + H(+)</text>
        <dbReference type="Rhea" id="RHEA:15769"/>
        <dbReference type="ChEBI" id="CHEBI:2480"/>
        <dbReference type="ChEBI" id="CHEBI:15378"/>
        <dbReference type="ChEBI" id="CHEBI:30616"/>
        <dbReference type="ChEBI" id="CHEBI:58502"/>
        <dbReference type="ChEBI" id="CHEBI:456216"/>
        <dbReference type="EC" id="2.7.1.156"/>
    </reaction>
</comment>
<proteinExistence type="inferred from homology"/>
<evidence type="ECO:0000256" key="12">
    <source>
        <dbReference type="ARBA" id="ARBA00022741"/>
    </source>
</evidence>
<evidence type="ECO:0000256" key="4">
    <source>
        <dbReference type="ARBA" id="ARBA00003889"/>
    </source>
</evidence>
<dbReference type="PATRIC" id="fig|748449.3.peg.1660"/>
<evidence type="ECO:0000256" key="2">
    <source>
        <dbReference type="ARBA" id="ARBA00000711"/>
    </source>
</evidence>
<keyword evidence="15 19" id="KW-0342">GTP-binding</keyword>
<gene>
    <name evidence="20" type="ordered locus">Halha_1707</name>
</gene>
<protein>
    <recommendedName>
        <fullName evidence="16">Adenosylcobinamide kinase</fullName>
        <ecNumber evidence="8">2.7.1.156</ecNumber>
        <ecNumber evidence="9">2.7.7.62</ecNumber>
    </recommendedName>
    <alternativeName>
        <fullName evidence="17">Adenosylcobinamide-phosphate guanylyltransferase</fullName>
    </alternativeName>
</protein>
<organism evidence="20 21">
    <name type="scientific">Halobacteroides halobius (strain ATCC 35273 / DSM 5150 / MD-1)</name>
    <dbReference type="NCBI Taxonomy" id="748449"/>
    <lineage>
        <taxon>Bacteria</taxon>
        <taxon>Bacillati</taxon>
        <taxon>Bacillota</taxon>
        <taxon>Clostridia</taxon>
        <taxon>Halanaerobiales</taxon>
        <taxon>Halobacteroidaceae</taxon>
        <taxon>Halobacteroides</taxon>
    </lineage>
</organism>
<keyword evidence="12 19" id="KW-0547">Nucleotide-binding</keyword>
<evidence type="ECO:0000313" key="21">
    <source>
        <dbReference type="Proteomes" id="UP000010880"/>
    </source>
</evidence>
<name>L0KB81_HALHC</name>
<dbReference type="GO" id="GO:0008820">
    <property type="term" value="F:cobinamide phosphate guanylyltransferase activity"/>
    <property type="evidence" value="ECO:0007669"/>
    <property type="project" value="UniProtKB-EC"/>
</dbReference>
<keyword evidence="14" id="KW-0067">ATP-binding</keyword>
<feature type="binding site" evidence="19">
    <location>
        <begin position="35"/>
        <end position="37"/>
    </location>
    <ligand>
        <name>GTP</name>
        <dbReference type="ChEBI" id="CHEBI:37565"/>
    </ligand>
</feature>
<dbReference type="Proteomes" id="UP000010880">
    <property type="component" value="Chromosome"/>
</dbReference>
<dbReference type="HOGENOM" id="CLU_094161_0_2_9"/>
<accession>L0KB81</accession>
<dbReference type="CDD" id="cd00544">
    <property type="entry name" value="CobU"/>
    <property type="match status" value="1"/>
</dbReference>
<sequence>MSRLILVLGGARSGKSSFAEEIVTNLGGLEVTYIATSQPRDKEMKERIKQHQASRPQEWTTIEESREVSQILSEIKKGSVVLVDCLTVLISNLLLQNEELNEDEYDFNEQMKEEEIISEIEKIITKIKEKDLTVVLVSNEVGQGLVPPYKLGRVYRDIAGRVNQLVANEADEVYITYAGLPVEIKELAERTKFN</sequence>
<dbReference type="GO" id="GO:0005524">
    <property type="term" value="F:ATP binding"/>
    <property type="evidence" value="ECO:0007669"/>
    <property type="project" value="UniProtKB-KW"/>
</dbReference>
<comment type="pathway">
    <text evidence="5">Cofactor biosynthesis; adenosylcobalamin biosynthesis; adenosylcobalamin from cob(II)yrinate a,c-diamide: step 6/7.</text>
</comment>